<evidence type="ECO:0000256" key="3">
    <source>
        <dbReference type="ARBA" id="ARBA00022692"/>
    </source>
</evidence>
<dbReference type="PANTHER" id="PTHR30482">
    <property type="entry name" value="HIGH-AFFINITY BRANCHED-CHAIN AMINO ACID TRANSPORT SYSTEM PERMEASE"/>
    <property type="match status" value="1"/>
</dbReference>
<feature type="transmembrane region" description="Helical" evidence="6">
    <location>
        <begin position="21"/>
        <end position="38"/>
    </location>
</feature>
<protein>
    <submittedName>
        <fullName evidence="7">Branched-chain amino acid ABC transporter permease</fullName>
    </submittedName>
</protein>
<evidence type="ECO:0000313" key="7">
    <source>
        <dbReference type="EMBL" id="QNO13883.1"/>
    </source>
</evidence>
<keyword evidence="4 6" id="KW-1133">Transmembrane helix</keyword>
<dbReference type="GO" id="GO:0015658">
    <property type="term" value="F:branched-chain amino acid transmembrane transporter activity"/>
    <property type="evidence" value="ECO:0007669"/>
    <property type="project" value="InterPro"/>
</dbReference>
<dbReference type="Pfam" id="PF02653">
    <property type="entry name" value="BPD_transp_2"/>
    <property type="match status" value="1"/>
</dbReference>
<feature type="transmembrane region" description="Helical" evidence="6">
    <location>
        <begin position="259"/>
        <end position="286"/>
    </location>
</feature>
<evidence type="ECO:0000256" key="2">
    <source>
        <dbReference type="ARBA" id="ARBA00022475"/>
    </source>
</evidence>
<comment type="subcellular location">
    <subcellularLocation>
        <location evidence="1">Cell membrane</location>
        <topology evidence="1">Multi-pass membrane protein</topology>
    </subcellularLocation>
</comment>
<dbReference type="PANTHER" id="PTHR30482:SF17">
    <property type="entry name" value="ABC TRANSPORTER ATP-BINDING PROTEIN"/>
    <property type="match status" value="1"/>
</dbReference>
<gene>
    <name evidence="7" type="ORF">HYG86_03415</name>
</gene>
<evidence type="ECO:0000256" key="6">
    <source>
        <dbReference type="SAM" id="Phobius"/>
    </source>
</evidence>
<evidence type="ECO:0000256" key="1">
    <source>
        <dbReference type="ARBA" id="ARBA00004651"/>
    </source>
</evidence>
<evidence type="ECO:0000256" key="5">
    <source>
        <dbReference type="ARBA" id="ARBA00023136"/>
    </source>
</evidence>
<keyword evidence="5 6" id="KW-0472">Membrane</keyword>
<feature type="transmembrane region" description="Helical" evidence="6">
    <location>
        <begin position="225"/>
        <end position="247"/>
    </location>
</feature>
<evidence type="ECO:0000256" key="4">
    <source>
        <dbReference type="ARBA" id="ARBA00022989"/>
    </source>
</evidence>
<sequence>METKPNFIKHLGSNKTTLSKTIGLALTLLLFFILPHFLRNSQLIMFSRIFILAVYGMSYDILRGYTGFINLGQAIFFGSGVYIGVIFLNMQNDLTFFILALLFIVIYSLIGGFLMSKIVFKAGGVVAAAMITLAVGEIVRNIAERWRGVTGGQDGLPLSTSRVALQPLFTTRIGGYYFALIFLIVMTIILRKFVQSPTGKVLLSIRENEQRARFLGYDTIKYKTIALLVSSVASGMAGVFFSVIVRFANTDYLSLQYTINALLMTLVGGTGTLYGAIIGSAFITWIQNFLLDLNSSMGYQILRFPMIFIGTIYVLLVMFMPSGIIGGINKLKDNFDDIKAKVKDKIGPKVES</sequence>
<feature type="transmembrane region" description="Helical" evidence="6">
    <location>
        <begin position="94"/>
        <end position="115"/>
    </location>
</feature>
<dbReference type="EMBL" id="CP058559">
    <property type="protein sequence ID" value="QNO13883.1"/>
    <property type="molecule type" value="Genomic_DNA"/>
</dbReference>
<evidence type="ECO:0000313" key="8">
    <source>
        <dbReference type="Proteomes" id="UP000516160"/>
    </source>
</evidence>
<dbReference type="InterPro" id="IPR043428">
    <property type="entry name" value="LivM-like"/>
</dbReference>
<feature type="transmembrane region" description="Helical" evidence="6">
    <location>
        <begin position="175"/>
        <end position="194"/>
    </location>
</feature>
<organism evidence="7 8">
    <name type="scientific">Alkalicella caledoniensis</name>
    <dbReference type="NCBI Taxonomy" id="2731377"/>
    <lineage>
        <taxon>Bacteria</taxon>
        <taxon>Bacillati</taxon>
        <taxon>Bacillota</taxon>
        <taxon>Clostridia</taxon>
        <taxon>Eubacteriales</taxon>
        <taxon>Proteinivoracaceae</taxon>
        <taxon>Alkalicella</taxon>
    </lineage>
</organism>
<dbReference type="RefSeq" id="WP_213167546.1">
    <property type="nucleotide sequence ID" value="NZ_CP058559.1"/>
</dbReference>
<dbReference type="CDD" id="cd06581">
    <property type="entry name" value="TM_PBP1_LivM_like"/>
    <property type="match status" value="1"/>
</dbReference>
<dbReference type="KEGG" id="acae:HYG86_03415"/>
<feature type="transmembrane region" description="Helical" evidence="6">
    <location>
        <begin position="307"/>
        <end position="328"/>
    </location>
</feature>
<proteinExistence type="predicted"/>
<name>A0A7G9W5C1_ALKCA</name>
<dbReference type="AlphaFoldDB" id="A0A7G9W5C1"/>
<keyword evidence="8" id="KW-1185">Reference proteome</keyword>
<keyword evidence="2" id="KW-1003">Cell membrane</keyword>
<keyword evidence="3 6" id="KW-0812">Transmembrane</keyword>
<accession>A0A7G9W5C1</accession>
<dbReference type="GO" id="GO:0005886">
    <property type="term" value="C:plasma membrane"/>
    <property type="evidence" value="ECO:0007669"/>
    <property type="project" value="UniProtKB-SubCell"/>
</dbReference>
<dbReference type="InterPro" id="IPR001851">
    <property type="entry name" value="ABC_transp_permease"/>
</dbReference>
<feature type="transmembrane region" description="Helical" evidence="6">
    <location>
        <begin position="69"/>
        <end position="88"/>
    </location>
</feature>
<dbReference type="Proteomes" id="UP000516160">
    <property type="component" value="Chromosome"/>
</dbReference>
<reference evidence="7 8" key="1">
    <citation type="submission" date="2020-07" db="EMBL/GenBank/DDBJ databases">
        <title>Alkalicella. sp. LB2 genome.</title>
        <authorList>
            <person name="Postec A."/>
            <person name="Quemeneur M."/>
        </authorList>
    </citation>
    <scope>NUCLEOTIDE SEQUENCE [LARGE SCALE GENOMIC DNA]</scope>
    <source>
        <strain evidence="7 8">LB2</strain>
    </source>
</reference>